<reference evidence="3" key="1">
    <citation type="journal article" date="2019" name="Int. J. Syst. Evol. Microbiol.">
        <title>The Global Catalogue of Microorganisms (GCM) 10K type strain sequencing project: providing services to taxonomists for standard genome sequencing and annotation.</title>
        <authorList>
            <consortium name="The Broad Institute Genomics Platform"/>
            <consortium name="The Broad Institute Genome Sequencing Center for Infectious Disease"/>
            <person name="Wu L."/>
            <person name="Ma J."/>
        </authorList>
    </citation>
    <scope>NUCLEOTIDE SEQUENCE [LARGE SCALE GENOMIC DNA]</scope>
    <source>
        <strain evidence="3">JCM 18019</strain>
    </source>
</reference>
<evidence type="ECO:0000313" key="3">
    <source>
        <dbReference type="Proteomes" id="UP001500353"/>
    </source>
</evidence>
<feature type="transmembrane region" description="Helical" evidence="1">
    <location>
        <begin position="6"/>
        <end position="24"/>
    </location>
</feature>
<keyword evidence="1" id="KW-1133">Transmembrane helix</keyword>
<accession>A0ABP9MJ02</accession>
<protein>
    <submittedName>
        <fullName evidence="2">Uncharacterized protein</fullName>
    </submittedName>
</protein>
<sequence length="236" mass="28032">MKKRVLISICVAIIALIILVFMFLRNTANKMEDEQNRVVIIHKKPSFTLSQLFDISENRVKYLYTDYFDGKEVGYLCKIDDKYDVTVTNLGKIQHLKINFFKQKFENFDNKVPLVYLDSLNNFFKQLPERNIDVDIYKREIIRELRIGYLEQKIEINKISQTQNEYNFKESPLNFYVNKSKKINFQLGAASKQDVTEVDENDLGKPLVMKTNSLFFVEYKNELYILSLMEKKWSEL</sequence>
<dbReference type="Proteomes" id="UP001500353">
    <property type="component" value="Unassembled WGS sequence"/>
</dbReference>
<name>A0ABP9MJ02_9FLAO</name>
<keyword evidence="1" id="KW-0812">Transmembrane</keyword>
<organism evidence="2 3">
    <name type="scientific">Chryseobacterium ginsengisoli</name>
    <dbReference type="NCBI Taxonomy" id="363853"/>
    <lineage>
        <taxon>Bacteria</taxon>
        <taxon>Pseudomonadati</taxon>
        <taxon>Bacteroidota</taxon>
        <taxon>Flavobacteriia</taxon>
        <taxon>Flavobacteriales</taxon>
        <taxon>Weeksellaceae</taxon>
        <taxon>Chryseobacterium group</taxon>
        <taxon>Chryseobacterium</taxon>
    </lineage>
</organism>
<dbReference type="EMBL" id="BAABHX010000005">
    <property type="protein sequence ID" value="GAA5097455.1"/>
    <property type="molecule type" value="Genomic_DNA"/>
</dbReference>
<dbReference type="RefSeq" id="WP_345206448.1">
    <property type="nucleotide sequence ID" value="NZ_BAABHX010000005.1"/>
</dbReference>
<proteinExistence type="predicted"/>
<comment type="caution">
    <text evidence="2">The sequence shown here is derived from an EMBL/GenBank/DDBJ whole genome shotgun (WGS) entry which is preliminary data.</text>
</comment>
<gene>
    <name evidence="2" type="ORF">GCM10023210_32560</name>
</gene>
<keyword evidence="3" id="KW-1185">Reference proteome</keyword>
<evidence type="ECO:0000313" key="2">
    <source>
        <dbReference type="EMBL" id="GAA5097455.1"/>
    </source>
</evidence>
<evidence type="ECO:0000256" key="1">
    <source>
        <dbReference type="SAM" id="Phobius"/>
    </source>
</evidence>
<keyword evidence="1" id="KW-0472">Membrane</keyword>